<name>A0A927FW27_9HYPH</name>
<evidence type="ECO:0000313" key="2">
    <source>
        <dbReference type="EMBL" id="MBD8065091.1"/>
    </source>
</evidence>
<keyword evidence="3" id="KW-1185">Reference proteome</keyword>
<proteinExistence type="predicted"/>
<dbReference type="SUPFAM" id="SSF55729">
    <property type="entry name" value="Acyl-CoA N-acyltransferases (Nat)"/>
    <property type="match status" value="1"/>
</dbReference>
<reference evidence="2" key="1">
    <citation type="submission" date="2020-09" db="EMBL/GenBank/DDBJ databases">
        <title>Genome seq and assembly of Devosia sp.</title>
        <authorList>
            <person name="Chhetri G."/>
        </authorList>
    </citation>
    <scope>NUCLEOTIDE SEQUENCE</scope>
    <source>
        <strain evidence="2">PTR5</strain>
    </source>
</reference>
<dbReference type="Pfam" id="PF00583">
    <property type="entry name" value="Acetyltransf_1"/>
    <property type="match status" value="1"/>
</dbReference>
<sequence>MAELRPVAPSDLSALYHICLVTGDAGKDASALHNDPQLIGHLYSAPYAVLEPEHSLVAVVDDRVVGYLVGTYDTVAFNRRLEDEWWPQLRERYRNAEGMTDADQHRIKAILEPHVTPPELVAAFPAHIHMNLLPEARGQKIGSRLLSRWVEEARAAGVTGIHLGASASNAGGIAFWRQGGFEPKMTIGSTAWFGMTP</sequence>
<dbReference type="PANTHER" id="PTHR13170">
    <property type="entry name" value="O-GLCNACASE"/>
    <property type="match status" value="1"/>
</dbReference>
<protein>
    <submittedName>
        <fullName evidence="2">GNAT family N-acetyltransferase</fullName>
    </submittedName>
</protein>
<comment type="caution">
    <text evidence="2">The sequence shown here is derived from an EMBL/GenBank/DDBJ whole genome shotgun (WGS) entry which is preliminary data.</text>
</comment>
<evidence type="ECO:0000313" key="3">
    <source>
        <dbReference type="Proteomes" id="UP000654108"/>
    </source>
</evidence>
<evidence type="ECO:0000259" key="1">
    <source>
        <dbReference type="PROSITE" id="PS51186"/>
    </source>
</evidence>
<gene>
    <name evidence="2" type="ORF">IC608_06350</name>
</gene>
<dbReference type="AlphaFoldDB" id="A0A927FW27"/>
<dbReference type="GO" id="GO:0016747">
    <property type="term" value="F:acyltransferase activity, transferring groups other than amino-acyl groups"/>
    <property type="evidence" value="ECO:0007669"/>
    <property type="project" value="InterPro"/>
</dbReference>
<dbReference type="InterPro" id="IPR051822">
    <property type="entry name" value="Glycosyl_Hydrolase_84"/>
</dbReference>
<dbReference type="EMBL" id="JACYFU010000001">
    <property type="protein sequence ID" value="MBD8065091.1"/>
    <property type="molecule type" value="Genomic_DNA"/>
</dbReference>
<dbReference type="Proteomes" id="UP000654108">
    <property type="component" value="Unassembled WGS sequence"/>
</dbReference>
<dbReference type="InterPro" id="IPR016181">
    <property type="entry name" value="Acyl_CoA_acyltransferase"/>
</dbReference>
<dbReference type="RefSeq" id="WP_191773603.1">
    <property type="nucleotide sequence ID" value="NZ_JACYFU010000001.1"/>
</dbReference>
<dbReference type="InterPro" id="IPR000182">
    <property type="entry name" value="GNAT_dom"/>
</dbReference>
<organism evidence="2 3">
    <name type="scientific">Devosia oryzisoli</name>
    <dbReference type="NCBI Taxonomy" id="2774138"/>
    <lineage>
        <taxon>Bacteria</taxon>
        <taxon>Pseudomonadati</taxon>
        <taxon>Pseudomonadota</taxon>
        <taxon>Alphaproteobacteria</taxon>
        <taxon>Hyphomicrobiales</taxon>
        <taxon>Devosiaceae</taxon>
        <taxon>Devosia</taxon>
    </lineage>
</organism>
<dbReference type="CDD" id="cd04301">
    <property type="entry name" value="NAT_SF"/>
    <property type="match status" value="1"/>
</dbReference>
<feature type="domain" description="N-acetyltransferase" evidence="1">
    <location>
        <begin position="2"/>
        <end position="197"/>
    </location>
</feature>
<accession>A0A927FW27</accession>
<dbReference type="Gene3D" id="3.40.630.30">
    <property type="match status" value="1"/>
</dbReference>
<dbReference type="PROSITE" id="PS51186">
    <property type="entry name" value="GNAT"/>
    <property type="match status" value="1"/>
</dbReference>
<dbReference type="PANTHER" id="PTHR13170:SF16">
    <property type="entry name" value="PROTEIN O-GLCNACASE"/>
    <property type="match status" value="1"/>
</dbReference>